<dbReference type="GO" id="GO:0003676">
    <property type="term" value="F:nucleic acid binding"/>
    <property type="evidence" value="ECO:0007669"/>
    <property type="project" value="InterPro"/>
</dbReference>
<protein>
    <recommendedName>
        <fullName evidence="2">Integrase catalytic domain-containing protein</fullName>
    </recommendedName>
</protein>
<reference evidence="3 4" key="1">
    <citation type="journal article" date="2019" name="Sci. Rep.">
        <title>Orb-weaving spider Araneus ventricosus genome elucidates the spidroin gene catalogue.</title>
        <authorList>
            <person name="Kono N."/>
            <person name="Nakamura H."/>
            <person name="Ohtoshi R."/>
            <person name="Moran D.A.P."/>
            <person name="Shinohara A."/>
            <person name="Yoshida Y."/>
            <person name="Fujiwara M."/>
            <person name="Mori M."/>
            <person name="Tomita M."/>
            <person name="Arakawa K."/>
        </authorList>
    </citation>
    <scope>NUCLEOTIDE SEQUENCE [LARGE SCALE GENOMIC DNA]</scope>
</reference>
<dbReference type="Gene3D" id="3.30.420.10">
    <property type="entry name" value="Ribonuclease H-like superfamily/Ribonuclease H"/>
    <property type="match status" value="1"/>
</dbReference>
<feature type="compositionally biased region" description="Polar residues" evidence="1">
    <location>
        <begin position="34"/>
        <end position="52"/>
    </location>
</feature>
<gene>
    <name evidence="3" type="ORF">AVEN_242656_1</name>
</gene>
<dbReference type="SUPFAM" id="SSF53098">
    <property type="entry name" value="Ribonuclease H-like"/>
    <property type="match status" value="1"/>
</dbReference>
<dbReference type="PANTHER" id="PTHR42648:SF26">
    <property type="entry name" value="INTEGRASE CATALYTIC DOMAIN-CONTAINING PROTEIN"/>
    <property type="match status" value="1"/>
</dbReference>
<keyword evidence="4" id="KW-1185">Reference proteome</keyword>
<dbReference type="InterPro" id="IPR039537">
    <property type="entry name" value="Retrotran_Ty1/copia-like"/>
</dbReference>
<dbReference type="GO" id="GO:0015074">
    <property type="term" value="P:DNA integration"/>
    <property type="evidence" value="ECO:0007669"/>
    <property type="project" value="InterPro"/>
</dbReference>
<dbReference type="InterPro" id="IPR001584">
    <property type="entry name" value="Integrase_cat-core"/>
</dbReference>
<accession>A0A4Y2I854</accession>
<evidence type="ECO:0000313" key="4">
    <source>
        <dbReference type="Proteomes" id="UP000499080"/>
    </source>
</evidence>
<evidence type="ECO:0000313" key="3">
    <source>
        <dbReference type="EMBL" id="GBM73805.1"/>
    </source>
</evidence>
<comment type="caution">
    <text evidence="3">The sequence shown here is derived from an EMBL/GenBank/DDBJ whole genome shotgun (WGS) entry which is preliminary data.</text>
</comment>
<dbReference type="EMBL" id="BGPR01002458">
    <property type="protein sequence ID" value="GBM73805.1"/>
    <property type="molecule type" value="Genomic_DNA"/>
</dbReference>
<dbReference type="Proteomes" id="UP000499080">
    <property type="component" value="Unassembled WGS sequence"/>
</dbReference>
<dbReference type="InterPro" id="IPR036397">
    <property type="entry name" value="RNaseH_sf"/>
</dbReference>
<evidence type="ECO:0000256" key="1">
    <source>
        <dbReference type="SAM" id="MobiDB-lite"/>
    </source>
</evidence>
<dbReference type="AlphaFoldDB" id="A0A4Y2I854"/>
<dbReference type="PANTHER" id="PTHR42648">
    <property type="entry name" value="TRANSPOSASE, PUTATIVE-RELATED"/>
    <property type="match status" value="1"/>
</dbReference>
<dbReference type="PROSITE" id="PS50994">
    <property type="entry name" value="INTEGRASE"/>
    <property type="match status" value="1"/>
</dbReference>
<name>A0A4Y2I854_ARAVE</name>
<sequence length="77" mass="8423">MLSHAKNLGHSVKEFLSDNGGEFDNKEVSAILSQEGITQRPTAPYTPEQNGASEREIRIIIETARTFKYSNPGCNAG</sequence>
<organism evidence="3 4">
    <name type="scientific">Araneus ventricosus</name>
    <name type="common">Orbweaver spider</name>
    <name type="synonym">Epeira ventricosa</name>
    <dbReference type="NCBI Taxonomy" id="182803"/>
    <lineage>
        <taxon>Eukaryota</taxon>
        <taxon>Metazoa</taxon>
        <taxon>Ecdysozoa</taxon>
        <taxon>Arthropoda</taxon>
        <taxon>Chelicerata</taxon>
        <taxon>Arachnida</taxon>
        <taxon>Araneae</taxon>
        <taxon>Araneomorphae</taxon>
        <taxon>Entelegynae</taxon>
        <taxon>Araneoidea</taxon>
        <taxon>Araneidae</taxon>
        <taxon>Araneus</taxon>
    </lineage>
</organism>
<feature type="region of interest" description="Disordered" evidence="1">
    <location>
        <begin position="34"/>
        <end position="54"/>
    </location>
</feature>
<dbReference type="InterPro" id="IPR012337">
    <property type="entry name" value="RNaseH-like_sf"/>
</dbReference>
<proteinExistence type="predicted"/>
<evidence type="ECO:0000259" key="2">
    <source>
        <dbReference type="PROSITE" id="PS50994"/>
    </source>
</evidence>
<dbReference type="OrthoDB" id="8051400at2759"/>
<feature type="domain" description="Integrase catalytic" evidence="2">
    <location>
        <begin position="1"/>
        <end position="77"/>
    </location>
</feature>